<dbReference type="AlphaFoldDB" id="A0A1T4Q4A8"/>
<dbReference type="EMBL" id="FUWY01000008">
    <property type="protein sequence ID" value="SJZ98351.1"/>
    <property type="molecule type" value="Genomic_DNA"/>
</dbReference>
<accession>A0A1T4Q4A8</accession>
<name>A0A1T4Q4A8_9FIRM</name>
<gene>
    <name evidence="1" type="ORF">SAMN02745191_2301</name>
</gene>
<dbReference type="STRING" id="118967.SAMN02745191_2301"/>
<dbReference type="OrthoDB" id="5244671at2"/>
<evidence type="ECO:0000313" key="1">
    <source>
        <dbReference type="EMBL" id="SJZ98351.1"/>
    </source>
</evidence>
<reference evidence="2" key="1">
    <citation type="submission" date="2017-02" db="EMBL/GenBank/DDBJ databases">
        <authorList>
            <person name="Varghese N."/>
            <person name="Submissions S."/>
        </authorList>
    </citation>
    <scope>NUCLEOTIDE SEQUENCE [LARGE SCALE GENOMIC DNA]</scope>
    <source>
        <strain evidence="2">ATCC 25662</strain>
    </source>
</reference>
<protein>
    <submittedName>
        <fullName evidence="1">Uncharacterized protein</fullName>
    </submittedName>
</protein>
<evidence type="ECO:0000313" key="2">
    <source>
        <dbReference type="Proteomes" id="UP000243297"/>
    </source>
</evidence>
<sequence length="68" mass="8033">MGKYNELWNYIKENCNEKLVLSFDDIQNILSFPIDHAFLNAKKELVDYGYEVGKISMKNKTVEFNKKI</sequence>
<dbReference type="Proteomes" id="UP000243297">
    <property type="component" value="Unassembled WGS sequence"/>
</dbReference>
<dbReference type="RefSeq" id="WP_078712687.1">
    <property type="nucleotide sequence ID" value="NZ_FUWY01000008.1"/>
</dbReference>
<keyword evidence="2" id="KW-1185">Reference proteome</keyword>
<proteinExistence type="predicted"/>
<organism evidence="1 2">
    <name type="scientific">Anaerorhabdus furcosa</name>
    <dbReference type="NCBI Taxonomy" id="118967"/>
    <lineage>
        <taxon>Bacteria</taxon>
        <taxon>Bacillati</taxon>
        <taxon>Bacillota</taxon>
        <taxon>Erysipelotrichia</taxon>
        <taxon>Erysipelotrichales</taxon>
        <taxon>Erysipelotrichaceae</taxon>
        <taxon>Anaerorhabdus</taxon>
    </lineage>
</organism>